<evidence type="ECO:0000313" key="2">
    <source>
        <dbReference type="Proteomes" id="UP001174909"/>
    </source>
</evidence>
<accession>A0AA35WMI9</accession>
<protein>
    <submittedName>
        <fullName evidence="1">Uncharacterized protein</fullName>
    </submittedName>
</protein>
<name>A0AA35WMI9_GEOBA</name>
<dbReference type="EMBL" id="CASHTH010001947">
    <property type="protein sequence ID" value="CAI8022361.1"/>
    <property type="molecule type" value="Genomic_DNA"/>
</dbReference>
<organism evidence="1 2">
    <name type="scientific">Geodia barretti</name>
    <name type="common">Barrett's horny sponge</name>
    <dbReference type="NCBI Taxonomy" id="519541"/>
    <lineage>
        <taxon>Eukaryota</taxon>
        <taxon>Metazoa</taxon>
        <taxon>Porifera</taxon>
        <taxon>Demospongiae</taxon>
        <taxon>Heteroscleromorpha</taxon>
        <taxon>Tetractinellida</taxon>
        <taxon>Astrophorina</taxon>
        <taxon>Geodiidae</taxon>
        <taxon>Geodia</taxon>
    </lineage>
</organism>
<evidence type="ECO:0000313" key="1">
    <source>
        <dbReference type="EMBL" id="CAI8022361.1"/>
    </source>
</evidence>
<keyword evidence="2" id="KW-1185">Reference proteome</keyword>
<sequence length="81" mass="9211">MNSPAPSGCRLCEDGRLQRIMSRVAYVRSEADKLAQLDPKYFKMVDQALANAPANSDPDYHMNRMVPFSQAKEKGEPYFKE</sequence>
<proteinExistence type="predicted"/>
<dbReference type="Proteomes" id="UP001174909">
    <property type="component" value="Unassembled WGS sequence"/>
</dbReference>
<reference evidence="1" key="1">
    <citation type="submission" date="2023-03" db="EMBL/GenBank/DDBJ databases">
        <authorList>
            <person name="Steffen K."/>
            <person name="Cardenas P."/>
        </authorList>
    </citation>
    <scope>NUCLEOTIDE SEQUENCE</scope>
</reference>
<gene>
    <name evidence="1" type="ORF">GBAR_LOCUS13147</name>
</gene>
<dbReference type="AlphaFoldDB" id="A0AA35WMI9"/>
<comment type="caution">
    <text evidence="1">The sequence shown here is derived from an EMBL/GenBank/DDBJ whole genome shotgun (WGS) entry which is preliminary data.</text>
</comment>